<accession>A0A0L7LQI9</accession>
<feature type="domain" description="Bardet-Biedl syndrome 1 N-terminal" evidence="2">
    <location>
        <begin position="7"/>
        <end position="89"/>
    </location>
</feature>
<evidence type="ECO:0000313" key="4">
    <source>
        <dbReference type="Proteomes" id="UP000037510"/>
    </source>
</evidence>
<dbReference type="GO" id="GO:0005113">
    <property type="term" value="F:patched binding"/>
    <property type="evidence" value="ECO:0007669"/>
    <property type="project" value="TreeGrafter"/>
</dbReference>
<dbReference type="GO" id="GO:1905515">
    <property type="term" value="P:non-motile cilium assembly"/>
    <property type="evidence" value="ECO:0007669"/>
    <property type="project" value="InterPro"/>
</dbReference>
<dbReference type="PANTHER" id="PTHR20870:SF0">
    <property type="entry name" value="BARDET-BIEDL SYNDROME 1 PROTEIN"/>
    <property type="match status" value="1"/>
</dbReference>
<comment type="caution">
    <text evidence="3">The sequence shown here is derived from an EMBL/GenBank/DDBJ whole genome shotgun (WGS) entry which is preliminary data.</text>
</comment>
<evidence type="ECO:0000259" key="2">
    <source>
        <dbReference type="Pfam" id="PF14779"/>
    </source>
</evidence>
<dbReference type="EMBL" id="JTDY01000324">
    <property type="protein sequence ID" value="KOB77695.1"/>
    <property type="molecule type" value="Genomic_DNA"/>
</dbReference>
<dbReference type="GO" id="GO:0005813">
    <property type="term" value="C:centrosome"/>
    <property type="evidence" value="ECO:0007669"/>
    <property type="project" value="TreeGrafter"/>
</dbReference>
<dbReference type="Pfam" id="PF14779">
    <property type="entry name" value="BBS1"/>
    <property type="match status" value="2"/>
</dbReference>
<dbReference type="AlphaFoldDB" id="A0A0L7LQI9"/>
<evidence type="ECO:0000256" key="1">
    <source>
        <dbReference type="SAM" id="MobiDB-lite"/>
    </source>
</evidence>
<dbReference type="GO" id="GO:0034464">
    <property type="term" value="C:BBSome"/>
    <property type="evidence" value="ECO:0007669"/>
    <property type="project" value="InterPro"/>
</dbReference>
<protein>
    <recommendedName>
        <fullName evidence="2">Bardet-Biedl syndrome 1 N-terminal domain-containing protein</fullName>
    </recommendedName>
</protein>
<proteinExistence type="predicted"/>
<dbReference type="InterPro" id="IPR028784">
    <property type="entry name" value="BBS1"/>
</dbReference>
<organism evidence="3 4">
    <name type="scientific">Operophtera brumata</name>
    <name type="common">Winter moth</name>
    <name type="synonym">Phalaena brumata</name>
    <dbReference type="NCBI Taxonomy" id="104452"/>
    <lineage>
        <taxon>Eukaryota</taxon>
        <taxon>Metazoa</taxon>
        <taxon>Ecdysozoa</taxon>
        <taxon>Arthropoda</taxon>
        <taxon>Hexapoda</taxon>
        <taxon>Insecta</taxon>
        <taxon>Pterygota</taxon>
        <taxon>Neoptera</taxon>
        <taxon>Endopterygota</taxon>
        <taxon>Lepidoptera</taxon>
        <taxon>Glossata</taxon>
        <taxon>Ditrysia</taxon>
        <taxon>Geometroidea</taxon>
        <taxon>Geometridae</taxon>
        <taxon>Larentiinae</taxon>
        <taxon>Operophtera</taxon>
    </lineage>
</organism>
<sequence>MGSMTRWLDVEVGASDVELNTLPSNVALIDLHNDNEYKLLIGDLGKGLQGPELKVFKGAMQVSDLALPDLPLGVVGLYTSVNMPRSPPIIALLEPTNHNISSIEGIAANLTAIPSKILTAQSRQFLTLSADQQLEYLEQMPELPVKAPVEISCITTLRMCSVDRYAVSCLVVGTEDGEVVVLDPQTFTPLSQAKLCTVKKTPYQIVATGLYSVDYRLTVATREKTVCLLKREWSEGRVLFTTEEHIIAVEVVTADSSVVVICADHTMQSYSKKAGRHGAGAGAAPRRDAGGRRAGLGTRPAVRRHGAEGRSLRGSLMLKILKRTADFNAHAAGVDLAPSLPSGQKPWLIPKKSKLFLEQSFELSRLRLTAAKTLLEAHVTSDNSVGAGAMESMRLTAELSRLRLTAAKTLLEAHVTSDNSVGAGAMESMRLTAEEVFDDNINPDVFFRPVTGQAGDRSLVKILLLKEGRRSPVLAATVQMPPTDPMMLPFDKIQSEDNAWNN</sequence>
<name>A0A0L7LQI9_OPEBR</name>
<dbReference type="Proteomes" id="UP000037510">
    <property type="component" value="Unassembled WGS sequence"/>
</dbReference>
<dbReference type="STRING" id="104452.A0A0L7LQI9"/>
<evidence type="ECO:0000313" key="3">
    <source>
        <dbReference type="EMBL" id="KOB77695.1"/>
    </source>
</evidence>
<dbReference type="GO" id="GO:0005119">
    <property type="term" value="F:smoothened binding"/>
    <property type="evidence" value="ECO:0007669"/>
    <property type="project" value="TreeGrafter"/>
</dbReference>
<dbReference type="GO" id="GO:0061512">
    <property type="term" value="P:protein localization to cilium"/>
    <property type="evidence" value="ECO:0007669"/>
    <property type="project" value="TreeGrafter"/>
</dbReference>
<dbReference type="InterPro" id="IPR032728">
    <property type="entry name" value="BBS1_N"/>
</dbReference>
<keyword evidence="4" id="KW-1185">Reference proteome</keyword>
<feature type="region of interest" description="Disordered" evidence="1">
    <location>
        <begin position="273"/>
        <end position="307"/>
    </location>
</feature>
<feature type="domain" description="Bardet-Biedl syndrome 1 N-terminal" evidence="2">
    <location>
        <begin position="115"/>
        <end position="230"/>
    </location>
</feature>
<gene>
    <name evidence="3" type="ORF">OBRU01_03648</name>
</gene>
<reference evidence="3 4" key="1">
    <citation type="journal article" date="2015" name="Genome Biol. Evol.">
        <title>The genome of winter moth (Operophtera brumata) provides a genomic perspective on sexual dimorphism and phenology.</title>
        <authorList>
            <person name="Derks M.F."/>
            <person name="Smit S."/>
            <person name="Salis L."/>
            <person name="Schijlen E."/>
            <person name="Bossers A."/>
            <person name="Mateman C."/>
            <person name="Pijl A.S."/>
            <person name="de Ridder D."/>
            <person name="Groenen M.A."/>
            <person name="Visser M.E."/>
            <person name="Megens H.J."/>
        </authorList>
    </citation>
    <scope>NUCLEOTIDE SEQUENCE [LARGE SCALE GENOMIC DNA]</scope>
    <source>
        <strain evidence="3">WM2013NL</strain>
        <tissue evidence="3">Head and thorax</tissue>
    </source>
</reference>
<dbReference type="PANTHER" id="PTHR20870">
    <property type="entry name" value="BARDET-BIEDL SYNDROME 1 PROTEIN"/>
    <property type="match status" value="1"/>
</dbReference>
<dbReference type="GO" id="GO:0005930">
    <property type="term" value="C:axoneme"/>
    <property type="evidence" value="ECO:0007669"/>
    <property type="project" value="TreeGrafter"/>
</dbReference>